<name>E3GPW8_9FIRM</name>
<feature type="transmembrane region" description="Helical" evidence="1">
    <location>
        <begin position="102"/>
        <end position="128"/>
    </location>
</feature>
<dbReference type="KEGG" id="elm:ELI_4239"/>
<evidence type="ECO:0000313" key="3">
    <source>
        <dbReference type="EMBL" id="ADO39181.1"/>
    </source>
</evidence>
<dbReference type="EMBL" id="CP002273">
    <property type="protein sequence ID" value="ADO39181.1"/>
    <property type="molecule type" value="Genomic_DNA"/>
</dbReference>
<reference evidence="3 4" key="2">
    <citation type="journal article" date="2011" name="J. Bacteriol.">
        <title>Complete genome sequence of a carbon monoxide-utilizing acetogen, Eubacterium limosum KIST612.</title>
        <authorList>
            <person name="Roh H."/>
            <person name="Ko H.J."/>
            <person name="Kim D."/>
            <person name="Choi D.G."/>
            <person name="Park S."/>
            <person name="Kim S."/>
            <person name="Chang I.S."/>
            <person name="Choi I.G."/>
        </authorList>
    </citation>
    <scope>NUCLEOTIDE SEQUENCE [LARGE SCALE GENOMIC DNA]</scope>
    <source>
        <strain evidence="3 4">KIST612</strain>
    </source>
</reference>
<feature type="transmembrane region" description="Helical" evidence="1">
    <location>
        <begin position="74"/>
        <end position="95"/>
    </location>
</feature>
<dbReference type="PANTHER" id="PTHR30336:SF18">
    <property type="entry name" value="MEMBRANE PROTEIN"/>
    <property type="match status" value="1"/>
</dbReference>
<dbReference type="Pfam" id="PF02698">
    <property type="entry name" value="DUF218"/>
    <property type="match status" value="1"/>
</dbReference>
<dbReference type="Gene3D" id="3.40.50.620">
    <property type="entry name" value="HUPs"/>
    <property type="match status" value="1"/>
</dbReference>
<dbReference type="InterPro" id="IPR003848">
    <property type="entry name" value="DUF218"/>
</dbReference>
<dbReference type="GO" id="GO:0000270">
    <property type="term" value="P:peptidoglycan metabolic process"/>
    <property type="evidence" value="ECO:0007669"/>
    <property type="project" value="TreeGrafter"/>
</dbReference>
<organism evidence="3 4">
    <name type="scientific">Eubacterium callanderi</name>
    <dbReference type="NCBI Taxonomy" id="53442"/>
    <lineage>
        <taxon>Bacteria</taxon>
        <taxon>Bacillati</taxon>
        <taxon>Bacillota</taxon>
        <taxon>Clostridia</taxon>
        <taxon>Eubacteriales</taxon>
        <taxon>Eubacteriaceae</taxon>
        <taxon>Eubacterium</taxon>
    </lineage>
</organism>
<sequence>MIIAFLHFGVNAAVSDRLSLIAVCMIILRGRNNMKMGINKKKLKIRRNTMLVYAVNLIYLLFFLFIYLQDRRRLINGFLFFILLMLSGLSLVMLTDETGNPFLFFLLIIIAMAAALLLFTGVFIILAISFYSAVNLLRKEGRSKANLLSLLVGIGILLWLVLGMLSFKNVEINDVLSVIMLVVNTILLYLLLVFSNFILSSFIYGIYRPVLRQDYIIVLGSGLMGGNKVTPLLAGRIDRALKVYRRQADKKKSPPMLIMSGGQGGDEQIAEGEAMKQYALEQGIPEDHILVEDQSKNTYENMLFSRQLIESREADMKHLRILFSTSNYHVFRAGIYARKAGLKAQGIGAKTKFYFWYNALLREYVAILAMHKKTHIVCMLILLVIVGLASLLIHHPDLVTRFI</sequence>
<feature type="transmembrane region" description="Helical" evidence="1">
    <location>
        <begin position="376"/>
        <end position="393"/>
    </location>
</feature>
<dbReference type="HOGENOM" id="CLU_051474_2_0_9"/>
<gene>
    <name evidence="3" type="ordered locus">ELI_4239</name>
</gene>
<dbReference type="GO" id="GO:0043164">
    <property type="term" value="P:Gram-negative-bacterium-type cell wall biogenesis"/>
    <property type="evidence" value="ECO:0007669"/>
    <property type="project" value="TreeGrafter"/>
</dbReference>
<evidence type="ECO:0000259" key="2">
    <source>
        <dbReference type="Pfam" id="PF02698"/>
    </source>
</evidence>
<dbReference type="AlphaFoldDB" id="E3GPW8"/>
<feature type="domain" description="DUF218" evidence="2">
    <location>
        <begin position="214"/>
        <end position="365"/>
    </location>
</feature>
<dbReference type="Proteomes" id="UP000006873">
    <property type="component" value="Chromosome"/>
</dbReference>
<keyword evidence="1" id="KW-0472">Membrane</keyword>
<proteinExistence type="predicted"/>
<protein>
    <submittedName>
        <fullName evidence="3">Integral membrane protein</fullName>
    </submittedName>
</protein>
<reference key="1">
    <citation type="submission" date="2010-09" db="EMBL/GenBank/DDBJ databases">
        <authorList>
            <person name="Roh H."/>
            <person name="Ko H.-J."/>
            <person name="Kim D."/>
            <person name="Choi D.G."/>
            <person name="Park S."/>
            <person name="Kim S."/>
            <person name="Kim K.H."/>
            <person name="Chang I.S."/>
            <person name="Choi I.-G."/>
        </authorList>
    </citation>
    <scope>NUCLEOTIDE SEQUENCE</scope>
    <source>
        <strain>KIST612</strain>
    </source>
</reference>
<dbReference type="InterPro" id="IPR014729">
    <property type="entry name" value="Rossmann-like_a/b/a_fold"/>
</dbReference>
<dbReference type="InterPro" id="IPR051599">
    <property type="entry name" value="Cell_Envelope_Assoc"/>
</dbReference>
<dbReference type="PANTHER" id="PTHR30336">
    <property type="entry name" value="INNER MEMBRANE PROTEIN, PROBABLE PERMEASE"/>
    <property type="match status" value="1"/>
</dbReference>
<feature type="transmembrane region" description="Helical" evidence="1">
    <location>
        <begin position="6"/>
        <end position="28"/>
    </location>
</feature>
<keyword evidence="1" id="KW-0812">Transmembrane</keyword>
<evidence type="ECO:0000313" key="4">
    <source>
        <dbReference type="Proteomes" id="UP000006873"/>
    </source>
</evidence>
<keyword evidence="4" id="KW-1185">Reference proteome</keyword>
<evidence type="ECO:0000256" key="1">
    <source>
        <dbReference type="SAM" id="Phobius"/>
    </source>
</evidence>
<feature type="transmembrane region" description="Helical" evidence="1">
    <location>
        <begin position="179"/>
        <end position="203"/>
    </location>
</feature>
<feature type="transmembrane region" description="Helical" evidence="1">
    <location>
        <begin position="148"/>
        <end position="167"/>
    </location>
</feature>
<dbReference type="CDD" id="cd06259">
    <property type="entry name" value="YdcF-like"/>
    <property type="match status" value="1"/>
</dbReference>
<accession>E3GPW8</accession>
<keyword evidence="1" id="KW-1133">Transmembrane helix</keyword>
<dbReference type="eggNOG" id="COG1434">
    <property type="taxonomic scope" value="Bacteria"/>
</dbReference>
<dbReference type="GO" id="GO:0005886">
    <property type="term" value="C:plasma membrane"/>
    <property type="evidence" value="ECO:0007669"/>
    <property type="project" value="TreeGrafter"/>
</dbReference>
<feature type="transmembrane region" description="Helical" evidence="1">
    <location>
        <begin position="49"/>
        <end position="68"/>
    </location>
</feature>